<accession>A0A2S4MDI0</accession>
<dbReference type="OrthoDB" id="9135516at2"/>
<dbReference type="RefSeq" id="WP_146055250.1">
    <property type="nucleotide sequence ID" value="NZ_PQGA01000004.1"/>
</dbReference>
<comment type="caution">
    <text evidence="1">The sequence shown here is derived from an EMBL/GenBank/DDBJ whole genome shotgun (WGS) entry which is preliminary data.</text>
</comment>
<keyword evidence="2" id="KW-1185">Reference proteome</keyword>
<proteinExistence type="predicted"/>
<sequence>MSQLKHTPGPWKWEGYNLFPVEPNPAYEPERYTVHTIIAAEYIGWGFLFSDHKQTCAESDANQLLIAACPDLLDAAIAAEATLTRGRWIEGSTDPEAIALFKLRAAIAKATGT</sequence>
<evidence type="ECO:0000313" key="2">
    <source>
        <dbReference type="Proteomes" id="UP000237381"/>
    </source>
</evidence>
<evidence type="ECO:0000313" key="1">
    <source>
        <dbReference type="EMBL" id="POR52792.1"/>
    </source>
</evidence>
<protein>
    <submittedName>
        <fullName evidence="1">Uncharacterized protein</fullName>
    </submittedName>
</protein>
<dbReference type="Proteomes" id="UP000237381">
    <property type="component" value="Unassembled WGS sequence"/>
</dbReference>
<reference evidence="1 2" key="1">
    <citation type="submission" date="2018-01" db="EMBL/GenBank/DDBJ databases">
        <title>Genomic Encyclopedia of Type Strains, Phase III (KMG-III): the genomes of soil and plant-associated and newly described type strains.</title>
        <authorList>
            <person name="Whitman W."/>
        </authorList>
    </citation>
    <scope>NUCLEOTIDE SEQUENCE [LARGE SCALE GENOMIC DNA]</scope>
    <source>
        <strain evidence="1 2">JCM 18070</strain>
    </source>
</reference>
<organism evidence="1 2">
    <name type="scientific">Paraburkholderia eburnea</name>
    <dbReference type="NCBI Taxonomy" id="1189126"/>
    <lineage>
        <taxon>Bacteria</taxon>
        <taxon>Pseudomonadati</taxon>
        <taxon>Pseudomonadota</taxon>
        <taxon>Betaproteobacteria</taxon>
        <taxon>Burkholderiales</taxon>
        <taxon>Burkholderiaceae</taxon>
        <taxon>Paraburkholderia</taxon>
    </lineage>
</organism>
<name>A0A2S4MDI0_9BURK</name>
<dbReference type="EMBL" id="PQGA01000004">
    <property type="protein sequence ID" value="POR52792.1"/>
    <property type="molecule type" value="Genomic_DNA"/>
</dbReference>
<gene>
    <name evidence="1" type="ORF">B0G62_10489</name>
</gene>
<dbReference type="AlphaFoldDB" id="A0A2S4MDI0"/>